<dbReference type="GO" id="GO:0030572">
    <property type="term" value="F:phosphatidyltransferase activity"/>
    <property type="evidence" value="ECO:0007669"/>
    <property type="project" value="UniProtKB-ARBA"/>
</dbReference>
<comment type="caution">
    <text evidence="2">The sequence shown here is derived from an EMBL/GenBank/DDBJ whole genome shotgun (WGS) entry which is preliminary data.</text>
</comment>
<dbReference type="GO" id="GO:0032049">
    <property type="term" value="P:cardiolipin biosynthetic process"/>
    <property type="evidence" value="ECO:0007669"/>
    <property type="project" value="UniProtKB-ARBA"/>
</dbReference>
<dbReference type="PANTHER" id="PTHR21248">
    <property type="entry name" value="CARDIOLIPIN SYNTHASE"/>
    <property type="match status" value="1"/>
</dbReference>
<proteinExistence type="predicted"/>
<dbReference type="PROSITE" id="PS50035">
    <property type="entry name" value="PLD"/>
    <property type="match status" value="2"/>
</dbReference>
<accession>A0A2J0SPL3</accession>
<protein>
    <submittedName>
        <fullName evidence="2">Phospholipase D family protein</fullName>
    </submittedName>
</protein>
<name>A0A2J0SPL3_STEMA</name>
<dbReference type="SMART" id="SM00155">
    <property type="entry name" value="PLDc"/>
    <property type="match status" value="2"/>
</dbReference>
<organism evidence="2 3">
    <name type="scientific">Stenotrophomonas maltophilia</name>
    <name type="common">Pseudomonas maltophilia</name>
    <name type="synonym">Xanthomonas maltophilia</name>
    <dbReference type="NCBI Taxonomy" id="40324"/>
    <lineage>
        <taxon>Bacteria</taxon>
        <taxon>Pseudomonadati</taxon>
        <taxon>Pseudomonadota</taxon>
        <taxon>Gammaproteobacteria</taxon>
        <taxon>Lysobacterales</taxon>
        <taxon>Lysobacteraceae</taxon>
        <taxon>Stenotrophomonas</taxon>
        <taxon>Stenotrophomonas maltophilia group</taxon>
    </lineage>
</organism>
<dbReference type="RefSeq" id="WP_049430507.1">
    <property type="nucleotide sequence ID" value="NZ_CP154630.1"/>
</dbReference>
<dbReference type="AlphaFoldDB" id="A0A2J0SPL3"/>
<dbReference type="InterPro" id="IPR025202">
    <property type="entry name" value="PLD-like_dom"/>
</dbReference>
<dbReference type="Proteomes" id="UP000822271">
    <property type="component" value="Unassembled WGS sequence"/>
</dbReference>
<dbReference type="CDD" id="cd09113">
    <property type="entry name" value="PLDc_ymdC_like_2"/>
    <property type="match status" value="1"/>
</dbReference>
<dbReference type="EMBL" id="RAUE01000012">
    <property type="protein sequence ID" value="MBA0311045.1"/>
    <property type="molecule type" value="Genomic_DNA"/>
</dbReference>
<sequence length="529" mass="58932">MTWIYHRGMSLSKPFWRRLLRIAAIILAALLLLVLSGLLLADHLTPQARGTPSLVLPLQPAQTRIDQQIVPLQEAHPGQSGVAFLSDGMDAFAARAMITAQAGRSLDLQYYIWHDDLVGHLMAKALYDAAERGVRVRILLDDMNAKDKDALMMALDAHPNIELRLYNPFRNRSGIARTLELVQRAFSVNHRMHNKSWIADGRIAIVGGRNIGEEYFSARDDVNFQDLDLVVAGPAVQQANRIFDDYWNSGAAIPISALASYTDAQLRQLVRQSDLDAMHAKAQPYLQRVAESRQRQRPSPEPLHWSADVQIASDPPMKHRDDDRRGWLVSTLSEELRSTRRSALLISPYFVPGHDGVEALSTLAARGAQVGVVTNSLAANDVAAVHGGYMGYRVPLLQAGVKLYELKAHGRPDTSLFGSSGASLHTKAFVVDNRRGFVGSFNLDPRSAYLNTEMGVLFDDPVLGAQLRDEYLRLASPEYSWWLALGQNDALRWLERQPPPHWVETEPGASLGKRWTARVISWLPVESQL</sequence>
<reference evidence="2" key="2">
    <citation type="journal article" date="2020" name="Front. Microbiol.">
        <title>Genetic Variants of the DSF Quorum Sensing System in Stenotrophomonas maltophilia Influence Virulence and Resistance Phenotypes Among Genotypically Diverse Clinical Isolates.</title>
        <authorList>
            <person name="Yero D."/>
            <person name="Huedo P."/>
            <person name="Conchillo-Sole O."/>
            <person name="Martinez-Servat S."/>
            <person name="Mamat U."/>
            <person name="Coves X."/>
            <person name="Llanas F."/>
            <person name="Roca I."/>
            <person name="Vila J."/>
            <person name="Schaible U.E."/>
            <person name="Daura X."/>
            <person name="Gibert I."/>
        </authorList>
    </citation>
    <scope>NUCLEOTIDE SEQUENCE</scope>
    <source>
        <strain evidence="2">OG156</strain>
    </source>
</reference>
<dbReference type="Pfam" id="PF13091">
    <property type="entry name" value="PLDc_2"/>
    <property type="match status" value="2"/>
</dbReference>
<evidence type="ECO:0000313" key="2">
    <source>
        <dbReference type="EMBL" id="MBA0311045.1"/>
    </source>
</evidence>
<dbReference type="CDD" id="cd09111">
    <property type="entry name" value="PLDc_ymdC_like_1"/>
    <property type="match status" value="1"/>
</dbReference>
<evidence type="ECO:0000259" key="1">
    <source>
        <dbReference type="PROSITE" id="PS50035"/>
    </source>
</evidence>
<dbReference type="SUPFAM" id="SSF56024">
    <property type="entry name" value="Phospholipase D/nuclease"/>
    <property type="match status" value="2"/>
</dbReference>
<evidence type="ECO:0000313" key="3">
    <source>
        <dbReference type="Proteomes" id="UP000822271"/>
    </source>
</evidence>
<feature type="domain" description="PLD phosphodiesterase" evidence="1">
    <location>
        <begin position="420"/>
        <end position="447"/>
    </location>
</feature>
<dbReference type="OrthoDB" id="9814092at2"/>
<gene>
    <name evidence="2" type="ORF">D7Y33_08445</name>
</gene>
<dbReference type="PANTHER" id="PTHR21248:SF12">
    <property type="entry name" value="CARDIOLIPIN SYNTHASE C"/>
    <property type="match status" value="1"/>
</dbReference>
<feature type="domain" description="PLD phosphodiesterase" evidence="1">
    <location>
        <begin position="188"/>
        <end position="215"/>
    </location>
</feature>
<dbReference type="Gene3D" id="3.30.870.10">
    <property type="entry name" value="Endonuclease Chain A"/>
    <property type="match status" value="2"/>
</dbReference>
<reference evidence="2" key="1">
    <citation type="submission" date="2018-09" db="EMBL/GenBank/DDBJ databases">
        <authorList>
            <person name="Groschel M."/>
            <person name="Kohl T."/>
            <person name="Conchillo-Sole O."/>
            <person name="Mamat U."/>
            <person name="Yero D."/>
            <person name="Niemann S."/>
            <person name="Daura X."/>
            <person name="Gibert I."/>
        </authorList>
    </citation>
    <scope>NUCLEOTIDE SEQUENCE</scope>
    <source>
        <strain evidence="2">OG156</strain>
    </source>
</reference>
<dbReference type="InterPro" id="IPR001736">
    <property type="entry name" value="PLipase_D/transphosphatidylase"/>
</dbReference>